<feature type="compositionally biased region" description="Basic and acidic residues" evidence="1">
    <location>
        <begin position="94"/>
        <end position="109"/>
    </location>
</feature>
<proteinExistence type="predicted"/>
<evidence type="ECO:0000256" key="1">
    <source>
        <dbReference type="SAM" id="MobiDB-lite"/>
    </source>
</evidence>
<dbReference type="Pfam" id="PF08798">
    <property type="entry name" value="CRISPR_assoc"/>
    <property type="match status" value="1"/>
</dbReference>
<protein>
    <submittedName>
        <fullName evidence="2">Type I-E CRISPR-associated protein Cas6/Cse3/CasE</fullName>
    </submittedName>
</protein>
<reference evidence="2 3" key="1">
    <citation type="submission" date="2020-09" db="EMBL/GenBank/DDBJ databases">
        <title>Diversity and distribution of actinomycetes associated with coral in the coast of Hainan.</title>
        <authorList>
            <person name="Li F."/>
        </authorList>
    </citation>
    <scope>NUCLEOTIDE SEQUENCE [LARGE SCALE GENOMIC DNA]</scope>
    <source>
        <strain evidence="2 3">HNM0947</strain>
    </source>
</reference>
<keyword evidence="3" id="KW-1185">Reference proteome</keyword>
<dbReference type="Proteomes" id="UP000806528">
    <property type="component" value="Unassembled WGS sequence"/>
</dbReference>
<gene>
    <name evidence="2" type="ORF">IDM40_25545</name>
</gene>
<evidence type="ECO:0000313" key="2">
    <source>
        <dbReference type="EMBL" id="MBE3002036.1"/>
    </source>
</evidence>
<dbReference type="EMBL" id="JADBGI010000033">
    <property type="protein sequence ID" value="MBE3002036.1"/>
    <property type="molecule type" value="Genomic_DNA"/>
</dbReference>
<evidence type="ECO:0000313" key="3">
    <source>
        <dbReference type="Proteomes" id="UP000806528"/>
    </source>
</evidence>
<feature type="region of interest" description="Disordered" evidence="1">
    <location>
        <begin position="90"/>
        <end position="120"/>
    </location>
</feature>
<dbReference type="Gene3D" id="3.30.70.1200">
    <property type="entry name" value="Crispr-associated protein, domain 1"/>
    <property type="match status" value="1"/>
</dbReference>
<dbReference type="InterPro" id="IPR010179">
    <property type="entry name" value="CRISPR-assoc_prot_Cse3"/>
</dbReference>
<dbReference type="RefSeq" id="WP_193124628.1">
    <property type="nucleotide sequence ID" value="NZ_JADBGI010000033.1"/>
</dbReference>
<accession>A0ABR9PDV3</accession>
<dbReference type="Gene3D" id="3.30.70.1210">
    <property type="entry name" value="Crispr-associated protein, domain 2"/>
    <property type="match status" value="1"/>
</dbReference>
<comment type="caution">
    <text evidence="2">The sequence shown here is derived from an EMBL/GenBank/DDBJ whole genome shotgun (WGS) entry which is preliminary data.</text>
</comment>
<sequence length="192" mass="21010">MYLSRISLDPERTTGMEQWAVMGRAVRKAVDPDPDADPRVLWARISPTILVVSSDTAPAWGKIPGALSVTYLPMPRYAEGETVRWELITAPTEQKQKKADPSAENENPRPRGKKVPVPESGFDDWLDHKLEGALQIEDVSWKRLGGRPARFHFTGTAIVEDSEALQDLELDGIGGGIATGAGLLLTTPLDAR</sequence>
<dbReference type="SUPFAM" id="SSF117987">
    <property type="entry name" value="CRISPR-associated protein"/>
    <property type="match status" value="1"/>
</dbReference>
<organism evidence="2 3">
    <name type="scientific">Nocardiopsis coralli</name>
    <dbReference type="NCBI Taxonomy" id="2772213"/>
    <lineage>
        <taxon>Bacteria</taxon>
        <taxon>Bacillati</taxon>
        <taxon>Actinomycetota</taxon>
        <taxon>Actinomycetes</taxon>
        <taxon>Streptosporangiales</taxon>
        <taxon>Nocardiopsidaceae</taxon>
        <taxon>Nocardiopsis</taxon>
    </lineage>
</organism>
<dbReference type="SMART" id="SM01101">
    <property type="entry name" value="CRISPR_assoc"/>
    <property type="match status" value="1"/>
</dbReference>
<name>A0ABR9PDV3_9ACTN</name>